<keyword evidence="3" id="KW-1185">Reference proteome</keyword>
<protein>
    <submittedName>
        <fullName evidence="2">Uncharacterized protein</fullName>
    </submittedName>
</protein>
<dbReference type="Proteomes" id="UP000610966">
    <property type="component" value="Unassembled WGS sequence"/>
</dbReference>
<accession>A0A8J3R719</accession>
<name>A0A8J3R719_9ACTN</name>
<feature type="region of interest" description="Disordered" evidence="1">
    <location>
        <begin position="1"/>
        <end position="97"/>
    </location>
</feature>
<reference evidence="2" key="1">
    <citation type="submission" date="2021-01" db="EMBL/GenBank/DDBJ databases">
        <title>Whole genome shotgun sequence of Sphaerimonospora thailandensis NBRC 107569.</title>
        <authorList>
            <person name="Komaki H."/>
            <person name="Tamura T."/>
        </authorList>
    </citation>
    <scope>NUCLEOTIDE SEQUENCE</scope>
    <source>
        <strain evidence="2">NBRC 107569</strain>
    </source>
</reference>
<evidence type="ECO:0000256" key="1">
    <source>
        <dbReference type="SAM" id="MobiDB-lite"/>
    </source>
</evidence>
<feature type="compositionally biased region" description="Acidic residues" evidence="1">
    <location>
        <begin position="155"/>
        <end position="177"/>
    </location>
</feature>
<proteinExistence type="predicted"/>
<feature type="compositionally biased region" description="Basic and acidic residues" evidence="1">
    <location>
        <begin position="26"/>
        <end position="55"/>
    </location>
</feature>
<feature type="region of interest" description="Disordered" evidence="1">
    <location>
        <begin position="140"/>
        <end position="177"/>
    </location>
</feature>
<comment type="caution">
    <text evidence="2">The sequence shown here is derived from an EMBL/GenBank/DDBJ whole genome shotgun (WGS) entry which is preliminary data.</text>
</comment>
<sequence length="177" mass="18711">MSFSKITPLGGVGVGSGWDVNEGSSEDARREHDRYERGAEHDRCEREDAGTRIEDPVVSQRESEDVAGVAAEEQVPGRTGDAIGGAMPRPRAEAARVAADTVGHAEITEAKRDIALGGTIETALTRSGTESMVASQLLWDGSSATSRIDRSIAEAETEAETDEDDEDSDSDTGSDSD</sequence>
<dbReference type="EMBL" id="BOOG01000012">
    <property type="protein sequence ID" value="GIH68991.1"/>
    <property type="molecule type" value="Genomic_DNA"/>
</dbReference>
<evidence type="ECO:0000313" key="2">
    <source>
        <dbReference type="EMBL" id="GIH68991.1"/>
    </source>
</evidence>
<dbReference type="AlphaFoldDB" id="A0A8J3R719"/>
<evidence type="ECO:0000313" key="3">
    <source>
        <dbReference type="Proteomes" id="UP000610966"/>
    </source>
</evidence>
<organism evidence="2 3">
    <name type="scientific">Sphaerimonospora thailandensis</name>
    <dbReference type="NCBI Taxonomy" id="795644"/>
    <lineage>
        <taxon>Bacteria</taxon>
        <taxon>Bacillati</taxon>
        <taxon>Actinomycetota</taxon>
        <taxon>Actinomycetes</taxon>
        <taxon>Streptosporangiales</taxon>
        <taxon>Streptosporangiaceae</taxon>
        <taxon>Sphaerimonospora</taxon>
    </lineage>
</organism>
<gene>
    <name evidence="2" type="ORF">Mth01_12440</name>
</gene>